<dbReference type="PANTHER" id="PTHR47926:SF456">
    <property type="entry name" value="PENTATRICOPEPTIDE REPEAT-CONTAINING PROTEIN ELI1, CHLOROPLASTIC"/>
    <property type="match status" value="1"/>
</dbReference>
<protein>
    <submittedName>
        <fullName evidence="5">Pentatricopeptide repeat-containing protein ELI1, chloroplastic</fullName>
    </submittedName>
</protein>
<evidence type="ECO:0000313" key="6">
    <source>
        <dbReference type="Proteomes" id="UP000797356"/>
    </source>
</evidence>
<dbReference type="Pfam" id="PF14432">
    <property type="entry name" value="DYW_deaminase"/>
    <property type="match status" value="1"/>
</dbReference>
<dbReference type="AlphaFoldDB" id="A0A8K0HY38"/>
<dbReference type="InterPro" id="IPR046960">
    <property type="entry name" value="PPR_At4g14850-like_plant"/>
</dbReference>
<dbReference type="PANTHER" id="PTHR47926">
    <property type="entry name" value="PENTATRICOPEPTIDE REPEAT-CONTAINING PROTEIN"/>
    <property type="match status" value="1"/>
</dbReference>
<dbReference type="GO" id="GO:0008270">
    <property type="term" value="F:zinc ion binding"/>
    <property type="evidence" value="ECO:0007669"/>
    <property type="project" value="InterPro"/>
</dbReference>
<dbReference type="Gene3D" id="1.25.40.10">
    <property type="entry name" value="Tetratricopeptide repeat domain"/>
    <property type="match status" value="3"/>
</dbReference>
<feature type="domain" description="DYW" evidence="4">
    <location>
        <begin position="551"/>
        <end position="643"/>
    </location>
</feature>
<evidence type="ECO:0000256" key="2">
    <source>
        <dbReference type="ARBA" id="ARBA00022737"/>
    </source>
</evidence>
<sequence length="643" mass="72479">MLPSTLSVAVTLPPSLNSNIYPCPDPNSYESRRKTATFHSPNQVIRLLQRCKTIDQFLPIHAAILKTGLDQDPLLLFKILRLCSALESTDYATQIFHRIENPDVYHHTALIGGKIAAAAYFDAIRLYARMVGKPIEPDPIVIAYVLKACGFQLALEEGRQVHGQVFKLKFGSERPIRMKLMEFYGRCGKFDDARWVFGEMPERDAVAATILISCYSDHGLIEEAEAVFDGVQDKDTVCWTAMIDGCVRNGRANRALELFREMQRESVQPNEFTIVCVLSACSQSGALELGRWVHSYVGKYNIRLNTFVGSTLIDMYTKCGSLEEAQQVFCELAEKDVVSYNSMIVGLAMHGRSCEAVELYRLMIAKGLRPTHITFVGVLNACSHSGLVDMGFEIYESMVKDYGLEPRIEHYGCMVDLLGRVGRLEETYEFIERMSMEPDHVIWGALLGACKIHGNLTLGEKVARILIESEAADSGTYVLLSNVYASFGKWEEAASARGKMKERGIQKEPGCSSIEVDDEIHEFLLGDIRHPQREEIYRKLEELNDVLKLEGYSPARDVVLQDIEEEGKEWALAIHSERLAICYGLISTKPGMTIRVVKNLRVCSDCHSIIKLISKVTRRKIVVRDRNRFHHFEDGSCSCGDYW</sequence>
<dbReference type="PROSITE" id="PS51375">
    <property type="entry name" value="PPR"/>
    <property type="match status" value="3"/>
</dbReference>
<dbReference type="Pfam" id="PF20431">
    <property type="entry name" value="E_motif"/>
    <property type="match status" value="1"/>
</dbReference>
<dbReference type="FunFam" id="1.25.40.10:FF:000348">
    <property type="entry name" value="Pentatricopeptide repeat-containing protein chloroplastic"/>
    <property type="match status" value="1"/>
</dbReference>
<proteinExistence type="inferred from homology"/>
<dbReference type="EMBL" id="CM017872">
    <property type="protein sequence ID" value="KAG1328295.1"/>
    <property type="molecule type" value="Genomic_DNA"/>
</dbReference>
<reference evidence="5" key="2">
    <citation type="submission" date="2019-07" db="EMBL/GenBank/DDBJ databases">
        <authorList>
            <person name="Yang Y."/>
            <person name="Bocs S."/>
            <person name="Baudouin L."/>
        </authorList>
    </citation>
    <scope>NUCLEOTIDE SEQUENCE</scope>
    <source>
        <tissue evidence="5">Spear leaf of Hainan Tall coconut</tissue>
    </source>
</reference>
<reference evidence="5" key="1">
    <citation type="journal article" date="2017" name="Gigascience">
        <title>The genome draft of coconut (Cocos nucifera).</title>
        <authorList>
            <person name="Xiao Y."/>
            <person name="Xu P."/>
            <person name="Fan H."/>
            <person name="Baudouin L."/>
            <person name="Xia W."/>
            <person name="Bocs S."/>
            <person name="Xu J."/>
            <person name="Li Q."/>
            <person name="Guo A."/>
            <person name="Zhou L."/>
            <person name="Li J."/>
            <person name="Wu Y."/>
            <person name="Ma Z."/>
            <person name="Armero A."/>
            <person name="Issali A.E."/>
            <person name="Liu N."/>
            <person name="Peng M."/>
            <person name="Yang Y."/>
        </authorList>
    </citation>
    <scope>NUCLEOTIDE SEQUENCE</scope>
    <source>
        <tissue evidence="5">Spear leaf of Hainan Tall coconut</tissue>
    </source>
</reference>
<evidence type="ECO:0000313" key="5">
    <source>
        <dbReference type="EMBL" id="KAG1328295.1"/>
    </source>
</evidence>
<dbReference type="FunFam" id="1.25.40.10:FF:002148">
    <property type="entry name" value="Pentatricopeptide repeat-containing protein At2g29760, chloroplastic"/>
    <property type="match status" value="1"/>
</dbReference>
<evidence type="ECO:0000259" key="4">
    <source>
        <dbReference type="Pfam" id="PF14432"/>
    </source>
</evidence>
<feature type="repeat" description="PPR" evidence="3">
    <location>
        <begin position="235"/>
        <end position="269"/>
    </location>
</feature>
<dbReference type="Pfam" id="PF13041">
    <property type="entry name" value="PPR_2"/>
    <property type="match status" value="2"/>
</dbReference>
<dbReference type="InterPro" id="IPR032867">
    <property type="entry name" value="DYW_dom"/>
</dbReference>
<dbReference type="GO" id="GO:0003723">
    <property type="term" value="F:RNA binding"/>
    <property type="evidence" value="ECO:0007669"/>
    <property type="project" value="InterPro"/>
</dbReference>
<dbReference type="InterPro" id="IPR002885">
    <property type="entry name" value="PPR_rpt"/>
</dbReference>
<dbReference type="GO" id="GO:0009451">
    <property type="term" value="P:RNA modification"/>
    <property type="evidence" value="ECO:0007669"/>
    <property type="project" value="InterPro"/>
</dbReference>
<gene>
    <name evidence="5" type="ORF">COCNU_01G022290</name>
</gene>
<feature type="repeat" description="PPR" evidence="3">
    <location>
        <begin position="336"/>
        <end position="370"/>
    </location>
</feature>
<feature type="repeat" description="PPR" evidence="3">
    <location>
        <begin position="473"/>
        <end position="507"/>
    </location>
</feature>
<dbReference type="Proteomes" id="UP000797356">
    <property type="component" value="Chromosome 1"/>
</dbReference>
<keyword evidence="2" id="KW-0677">Repeat</keyword>
<dbReference type="NCBIfam" id="TIGR00756">
    <property type="entry name" value="PPR"/>
    <property type="match status" value="3"/>
</dbReference>
<comment type="caution">
    <text evidence="5">The sequence shown here is derived from an EMBL/GenBank/DDBJ whole genome shotgun (WGS) entry which is preliminary data.</text>
</comment>
<dbReference type="InterPro" id="IPR046848">
    <property type="entry name" value="E_motif"/>
</dbReference>
<dbReference type="OrthoDB" id="185373at2759"/>
<dbReference type="Pfam" id="PF01535">
    <property type="entry name" value="PPR"/>
    <property type="match status" value="3"/>
</dbReference>
<keyword evidence="6" id="KW-1185">Reference proteome</keyword>
<evidence type="ECO:0000256" key="1">
    <source>
        <dbReference type="ARBA" id="ARBA00006643"/>
    </source>
</evidence>
<comment type="similarity">
    <text evidence="1">Belongs to the PPR family. PCMP-H subfamily.</text>
</comment>
<dbReference type="InterPro" id="IPR011990">
    <property type="entry name" value="TPR-like_helical_dom_sf"/>
</dbReference>
<name>A0A8K0HY38_COCNU</name>
<accession>A0A8K0HY38</accession>
<evidence type="ECO:0000256" key="3">
    <source>
        <dbReference type="PROSITE-ProRule" id="PRU00708"/>
    </source>
</evidence>
<organism evidence="5 6">
    <name type="scientific">Cocos nucifera</name>
    <name type="common">Coconut palm</name>
    <dbReference type="NCBI Taxonomy" id="13894"/>
    <lineage>
        <taxon>Eukaryota</taxon>
        <taxon>Viridiplantae</taxon>
        <taxon>Streptophyta</taxon>
        <taxon>Embryophyta</taxon>
        <taxon>Tracheophyta</taxon>
        <taxon>Spermatophyta</taxon>
        <taxon>Magnoliopsida</taxon>
        <taxon>Liliopsida</taxon>
        <taxon>Arecaceae</taxon>
        <taxon>Arecoideae</taxon>
        <taxon>Cocoseae</taxon>
        <taxon>Attaleinae</taxon>
        <taxon>Cocos</taxon>
    </lineage>
</organism>